<dbReference type="InterPro" id="IPR017850">
    <property type="entry name" value="Alkaline_phosphatase_core_sf"/>
</dbReference>
<dbReference type="SUPFAM" id="SSF53649">
    <property type="entry name" value="Alkaline phosphatase-like"/>
    <property type="match status" value="1"/>
</dbReference>
<evidence type="ECO:0000256" key="2">
    <source>
        <dbReference type="PIRSR" id="PIRSR601952-1"/>
    </source>
</evidence>
<accession>A0A5C5XH20</accession>
<evidence type="ECO:0000313" key="4">
    <source>
        <dbReference type="EMBL" id="TWT61435.1"/>
    </source>
</evidence>
<feature type="binding site" evidence="3">
    <location>
        <position position="295"/>
    </location>
    <ligand>
        <name>Mg(2+)</name>
        <dbReference type="ChEBI" id="CHEBI:18420"/>
    </ligand>
</feature>
<feature type="binding site" evidence="3">
    <location>
        <position position="526"/>
    </location>
    <ligand>
        <name>Zn(2+)</name>
        <dbReference type="ChEBI" id="CHEBI:29105"/>
        <label>2</label>
    </ligand>
</feature>
<dbReference type="Pfam" id="PF00245">
    <property type="entry name" value="Alk_phosphatase"/>
    <property type="match status" value="1"/>
</dbReference>
<dbReference type="EC" id="3.1.3.1" evidence="4"/>
<dbReference type="SMART" id="SM00098">
    <property type="entry name" value="alkPPc"/>
    <property type="match status" value="1"/>
</dbReference>
<dbReference type="GO" id="GO:0004035">
    <property type="term" value="F:alkaline phosphatase activity"/>
    <property type="evidence" value="ECO:0007669"/>
    <property type="project" value="UniProtKB-EC"/>
</dbReference>
<dbReference type="CDD" id="cd16012">
    <property type="entry name" value="ALP"/>
    <property type="match status" value="1"/>
</dbReference>
<dbReference type="AlphaFoldDB" id="A0A5C5XH20"/>
<proteinExistence type="predicted"/>
<feature type="active site" description="Phosphoserine intermediate" evidence="2">
    <location>
        <position position="244"/>
    </location>
</feature>
<keyword evidence="5" id="KW-1185">Reference proteome</keyword>
<protein>
    <submittedName>
        <fullName evidence="4">Alkaline phosphatase H</fullName>
        <ecNumber evidence="4">3.1.3.1</ecNumber>
    </submittedName>
</protein>
<keyword evidence="1" id="KW-0597">Phosphoprotein</keyword>
<keyword evidence="3" id="KW-0479">Metal-binding</keyword>
<comment type="cofactor">
    <cofactor evidence="3">
        <name>Zn(2+)</name>
        <dbReference type="ChEBI" id="CHEBI:29105"/>
    </cofactor>
    <text evidence="3">Binds 2 Zn(2+) ions.</text>
</comment>
<keyword evidence="4" id="KW-0378">Hydrolase</keyword>
<name>A0A5C5XH20_9PLAN</name>
<dbReference type="Gene3D" id="3.40.720.10">
    <property type="entry name" value="Alkaline Phosphatase, subunit A"/>
    <property type="match status" value="1"/>
</dbReference>
<dbReference type="GO" id="GO:0046872">
    <property type="term" value="F:metal ion binding"/>
    <property type="evidence" value="ECO:0007669"/>
    <property type="project" value="UniProtKB-KW"/>
</dbReference>
<reference evidence="4 5" key="1">
    <citation type="submission" date="2019-02" db="EMBL/GenBank/DDBJ databases">
        <title>Deep-cultivation of Planctomycetes and their phenomic and genomic characterization uncovers novel biology.</title>
        <authorList>
            <person name="Wiegand S."/>
            <person name="Jogler M."/>
            <person name="Boedeker C."/>
            <person name="Pinto D."/>
            <person name="Vollmers J."/>
            <person name="Rivas-Marin E."/>
            <person name="Kohn T."/>
            <person name="Peeters S.H."/>
            <person name="Heuer A."/>
            <person name="Rast P."/>
            <person name="Oberbeckmann S."/>
            <person name="Bunk B."/>
            <person name="Jeske O."/>
            <person name="Meyerdierks A."/>
            <person name="Storesund J.E."/>
            <person name="Kallscheuer N."/>
            <person name="Luecker S."/>
            <person name="Lage O.M."/>
            <person name="Pohl T."/>
            <person name="Merkel B.J."/>
            <person name="Hornburger P."/>
            <person name="Mueller R.-W."/>
            <person name="Bruemmer F."/>
            <person name="Labrenz M."/>
            <person name="Spormann A.M."/>
            <person name="Op Den Camp H."/>
            <person name="Overmann J."/>
            <person name="Amann R."/>
            <person name="Jetten M.S.M."/>
            <person name="Mascher T."/>
            <person name="Medema M.H."/>
            <person name="Devos D.P."/>
            <person name="Kaster A.-K."/>
            <person name="Ovreas L."/>
            <person name="Rohde M."/>
            <person name="Galperin M.Y."/>
            <person name="Jogler C."/>
        </authorList>
    </citation>
    <scope>NUCLEOTIDE SEQUENCE [LARGE SCALE GENOMIC DNA]</scope>
    <source>
        <strain evidence="4 5">Pan54</strain>
    </source>
</reference>
<organism evidence="4 5">
    <name type="scientific">Rubinisphaera italica</name>
    <dbReference type="NCBI Taxonomy" id="2527969"/>
    <lineage>
        <taxon>Bacteria</taxon>
        <taxon>Pseudomonadati</taxon>
        <taxon>Planctomycetota</taxon>
        <taxon>Planctomycetia</taxon>
        <taxon>Planctomycetales</taxon>
        <taxon>Planctomycetaceae</taxon>
        <taxon>Rubinisphaera</taxon>
    </lineage>
</organism>
<evidence type="ECO:0000256" key="1">
    <source>
        <dbReference type="ARBA" id="ARBA00022553"/>
    </source>
</evidence>
<feature type="binding site" evidence="3">
    <location>
        <position position="525"/>
    </location>
    <ligand>
        <name>Zn(2+)</name>
        <dbReference type="ChEBI" id="CHEBI:29105"/>
        <label>2</label>
    </ligand>
</feature>
<dbReference type="Proteomes" id="UP000316095">
    <property type="component" value="Unassembled WGS sequence"/>
</dbReference>
<feature type="binding site" evidence="3">
    <location>
        <position position="475"/>
    </location>
    <ligand>
        <name>Mg(2+)</name>
        <dbReference type="ChEBI" id="CHEBI:18420"/>
    </ligand>
</feature>
<keyword evidence="3" id="KW-0862">Zinc</keyword>
<gene>
    <name evidence="4" type="primary">phoA</name>
    <name evidence="4" type="ORF">Pan54_21710</name>
</gene>
<dbReference type="RefSeq" id="WP_146503429.1">
    <property type="nucleotide sequence ID" value="NZ_SJPG01000001.1"/>
</dbReference>
<evidence type="ECO:0000256" key="3">
    <source>
        <dbReference type="PIRSR" id="PIRSR601952-2"/>
    </source>
</evidence>
<dbReference type="OrthoDB" id="9794455at2"/>
<keyword evidence="3" id="KW-0460">Magnesium</keyword>
<comment type="cofactor">
    <cofactor evidence="3">
        <name>Mg(2+)</name>
        <dbReference type="ChEBI" id="CHEBI:18420"/>
    </cofactor>
    <text evidence="3">Binds 1 Mg(2+) ion.</text>
</comment>
<feature type="binding site" evidence="3">
    <location>
        <position position="480"/>
    </location>
    <ligand>
        <name>Zn(2+)</name>
        <dbReference type="ChEBI" id="CHEBI:29105"/>
        <label>2</label>
    </ligand>
</feature>
<dbReference type="InterPro" id="IPR001952">
    <property type="entry name" value="Alkaline_phosphatase"/>
</dbReference>
<dbReference type="PANTHER" id="PTHR11596:SF5">
    <property type="entry name" value="ALKALINE PHOSPHATASE"/>
    <property type="match status" value="1"/>
</dbReference>
<evidence type="ECO:0000313" key="5">
    <source>
        <dbReference type="Proteomes" id="UP000316095"/>
    </source>
</evidence>
<feature type="binding site" evidence="3">
    <location>
        <position position="297"/>
    </location>
    <ligand>
        <name>Mg(2+)</name>
        <dbReference type="ChEBI" id="CHEBI:18420"/>
    </ligand>
</feature>
<dbReference type="PANTHER" id="PTHR11596">
    <property type="entry name" value="ALKALINE PHOSPHATASE"/>
    <property type="match status" value="1"/>
</dbReference>
<comment type="caution">
    <text evidence="4">The sequence shown here is derived from an EMBL/GenBank/DDBJ whole genome shotgun (WGS) entry which is preliminary data.</text>
</comment>
<feature type="binding site" evidence="3">
    <location>
        <position position="484"/>
    </location>
    <ligand>
        <name>Zn(2+)</name>
        <dbReference type="ChEBI" id="CHEBI:29105"/>
        <label>2</label>
    </ligand>
</feature>
<dbReference type="EMBL" id="SJPG01000001">
    <property type="protein sequence ID" value="TWT61435.1"/>
    <property type="molecule type" value="Genomic_DNA"/>
</dbReference>
<sequence length="551" mass="60642">MFRLFFLTIALTISLPIHSIRSEDYLFQLQTDAVEAGKSPVGHWGWEQDNYMKWGTHSNRLIPVYTFGTCKAGDGIDLTDYQNENSPYRNTASVRQIFHRVPPGTVNNEAEYFDQTNIYDIQLAALRDGKKHIILVVFDGMDWQTTFNASTYKNQQVKYDSGRGSGLHFQDYQAQGTSQFGWMVTSPYSDNGKVNVDHQTVSMENNPKLGGYTAAIGGPYPWSIPTELEYLIGKGTIEHTYTDSASSATSMTTGEKTYDAAINIGPFGNQFTTIAHLAQKKNYKIGVVTSVPISHATPAAAYAHNVSRNDYQDLTRDLLGLTSISHPNNPLSGVDVLIGCGFGEDRNQDAGQGENFVPGNGYLTTEDLLKADSRMGGKYLVAQRSEGVSGKTLLEVAAQDAIDQQKRLFGFFGVDKGHLPFQTANGDFNPTIGRSKKAENYTDADLFENPTLSDFTAQAINVLSHNDAPFWLMVEAGDVDWANHDNNLDNSIGAVLSGDAAVKVVTDWVEANSSWDETVMIVTADHGHYFVLEDPQLLIKSTEEGAKTNSE</sequence>